<keyword evidence="2" id="KW-0813">Transport</keyword>
<dbReference type="InterPro" id="IPR050490">
    <property type="entry name" value="Bact_solute-bd_prot1"/>
</dbReference>
<sequence length="490" mass="53661">MARIDRVAGSCCQTSVSQRGVRGGMSVSFSLNARRHLTVAVAATVLVVMSVGPLQVSRAAGVTTLTFLGPKFDEWEAFIKVANAMGKDMGIEVKPEYLPWEDVFKKALIDSKSGVKTWDLVYAYNTWVPGIAASKIFTPITDFLNKAGNKSLVRPDDFIKETTAGLEFQGKLWAFPTLAAPYVLGYRADLLANTDEKKAFRAKYNYDLAVPRTYKQLLDVAQFFTRKKGDSVGGKAAEEDFYGVCLAGKSGGFLFHRYEMVLVAFGADLIYNQATMQPTVNSKESIAAANYYAELHKYQQPGSETHSGGGTQRVFAADRCALTMDALDNILSVAEVPNLSKIVGKVGYTLLPTQVPSRPHAHVADANGPGIYALSQHGDQAFQLLARVLSTEGTKELMKEYPALVPMRASVINDPLIKRDYPKMVEAMNAVITGKPWTIFVPPLKEWVQAQEIVENAMSATLTGQKTPQDAMNEAQAKVVELFKRAGYIK</sequence>
<protein>
    <submittedName>
        <fullName evidence="4">Extracellular solute-binding protein</fullName>
    </submittedName>
</protein>
<evidence type="ECO:0000313" key="5">
    <source>
        <dbReference type="Proteomes" id="UP000318834"/>
    </source>
</evidence>
<comment type="caution">
    <text evidence="4">The sequence shown here is derived from an EMBL/GenBank/DDBJ whole genome shotgun (WGS) entry which is preliminary data.</text>
</comment>
<dbReference type="Gene3D" id="3.40.190.10">
    <property type="entry name" value="Periplasmic binding protein-like II"/>
    <property type="match status" value="2"/>
</dbReference>
<dbReference type="PANTHER" id="PTHR43649:SF34">
    <property type="entry name" value="ABC TRANSPORTER PERIPLASMIC-BINDING PROTEIN YCJN-RELATED"/>
    <property type="match status" value="1"/>
</dbReference>
<evidence type="ECO:0000256" key="3">
    <source>
        <dbReference type="ARBA" id="ARBA00022729"/>
    </source>
</evidence>
<evidence type="ECO:0000313" key="4">
    <source>
        <dbReference type="EMBL" id="TMI74719.1"/>
    </source>
</evidence>
<dbReference type="SUPFAM" id="SSF53850">
    <property type="entry name" value="Periplasmic binding protein-like II"/>
    <property type="match status" value="1"/>
</dbReference>
<name>A0A537ITR6_9BACT</name>
<accession>A0A537ITR6</accession>
<keyword evidence="3" id="KW-0732">Signal</keyword>
<dbReference type="InterPro" id="IPR006059">
    <property type="entry name" value="SBP"/>
</dbReference>
<organism evidence="4 5">
    <name type="scientific">Candidatus Segetimicrobium genomatis</name>
    <dbReference type="NCBI Taxonomy" id="2569760"/>
    <lineage>
        <taxon>Bacteria</taxon>
        <taxon>Bacillati</taxon>
        <taxon>Candidatus Sysuimicrobiota</taxon>
        <taxon>Candidatus Sysuimicrobiia</taxon>
        <taxon>Candidatus Sysuimicrobiales</taxon>
        <taxon>Candidatus Segetimicrobiaceae</taxon>
        <taxon>Candidatus Segetimicrobium</taxon>
    </lineage>
</organism>
<dbReference type="EMBL" id="VBAP01000052">
    <property type="protein sequence ID" value="TMI74719.1"/>
    <property type="molecule type" value="Genomic_DNA"/>
</dbReference>
<gene>
    <name evidence="4" type="ORF">E6H05_07615</name>
</gene>
<dbReference type="AlphaFoldDB" id="A0A537ITR6"/>
<comment type="similarity">
    <text evidence="1">Belongs to the bacterial solute-binding protein 1 family.</text>
</comment>
<proteinExistence type="inferred from homology"/>
<dbReference type="PANTHER" id="PTHR43649">
    <property type="entry name" value="ARABINOSE-BINDING PROTEIN-RELATED"/>
    <property type="match status" value="1"/>
</dbReference>
<evidence type="ECO:0000256" key="1">
    <source>
        <dbReference type="ARBA" id="ARBA00008520"/>
    </source>
</evidence>
<evidence type="ECO:0000256" key="2">
    <source>
        <dbReference type="ARBA" id="ARBA00022448"/>
    </source>
</evidence>
<dbReference type="Pfam" id="PF13416">
    <property type="entry name" value="SBP_bac_8"/>
    <property type="match status" value="1"/>
</dbReference>
<dbReference type="Proteomes" id="UP000318834">
    <property type="component" value="Unassembled WGS sequence"/>
</dbReference>
<reference evidence="4 5" key="1">
    <citation type="journal article" date="2019" name="Nat. Microbiol.">
        <title>Mediterranean grassland soil C-N compound turnover is dependent on rainfall and depth, and is mediated by genomically divergent microorganisms.</title>
        <authorList>
            <person name="Diamond S."/>
            <person name="Andeer P.F."/>
            <person name="Li Z."/>
            <person name="Crits-Christoph A."/>
            <person name="Burstein D."/>
            <person name="Anantharaman K."/>
            <person name="Lane K.R."/>
            <person name="Thomas B.C."/>
            <person name="Pan C."/>
            <person name="Northen T.R."/>
            <person name="Banfield J.F."/>
        </authorList>
    </citation>
    <scope>NUCLEOTIDE SEQUENCE [LARGE SCALE GENOMIC DNA]</scope>
    <source>
        <strain evidence="4">NP_8</strain>
    </source>
</reference>